<accession>A0ACD1FSF7</accession>
<gene>
    <name evidence="1" type="ORF">BO95DRAFT_448380</name>
</gene>
<dbReference type="EMBL" id="KZ825426">
    <property type="protein sequence ID" value="RAH39902.1"/>
    <property type="molecule type" value="Genomic_DNA"/>
</dbReference>
<sequence length="326" mass="36319">MASGRTFKLNSGYEIPAVGLGTWQSKPNEVREAVVAALKGGYRHIDAAAIYGNEQEVGDGIKASGVPRKEIFLTSKLWNTHHQPEHVEAAVDKTLSDLQTDYLDLYLIHWPVSFRYSSITNQPIVEETGLIDVIDVPIKDTWAAMEELVAKGKIRSIGVSNFTREKIEELLKTAKIPPAVNQIEAHPYLQQRDLLEWSKQQGIVVEGYSPLGNNIYNIPRAVDDALVIETAKKLGKTPAQVLISWAVQRGTVVLPKSVTPERIQSNFEDFVLPEEAFNAIQSLEKHQRMNFPARLGVDIFGEVGEESARKSALAWAEEQKRLKAQA</sequence>
<evidence type="ECO:0000313" key="2">
    <source>
        <dbReference type="Proteomes" id="UP000249057"/>
    </source>
</evidence>
<organism evidence="1 2">
    <name type="scientific">Aspergillus brunneoviolaceus CBS 621.78</name>
    <dbReference type="NCBI Taxonomy" id="1450534"/>
    <lineage>
        <taxon>Eukaryota</taxon>
        <taxon>Fungi</taxon>
        <taxon>Dikarya</taxon>
        <taxon>Ascomycota</taxon>
        <taxon>Pezizomycotina</taxon>
        <taxon>Eurotiomycetes</taxon>
        <taxon>Eurotiomycetidae</taxon>
        <taxon>Eurotiales</taxon>
        <taxon>Aspergillaceae</taxon>
        <taxon>Aspergillus</taxon>
        <taxon>Aspergillus subgen. Circumdati</taxon>
    </lineage>
</organism>
<name>A0ACD1FSF7_9EURO</name>
<reference evidence="1" key="1">
    <citation type="submission" date="2018-02" db="EMBL/GenBank/DDBJ databases">
        <title>The genomes of Aspergillus section Nigri reveals drivers in fungal speciation.</title>
        <authorList>
            <consortium name="DOE Joint Genome Institute"/>
            <person name="Vesth T.C."/>
            <person name="Nybo J."/>
            <person name="Theobald S."/>
            <person name="Brandl J."/>
            <person name="Frisvad J.C."/>
            <person name="Nielsen K.F."/>
            <person name="Lyhne E.K."/>
            <person name="Kogle M.E."/>
            <person name="Kuo A."/>
            <person name="Riley R."/>
            <person name="Clum A."/>
            <person name="Nolan M."/>
            <person name="Lipzen A."/>
            <person name="Salamov A."/>
            <person name="Henrissat B."/>
            <person name="Wiebenga A."/>
            <person name="De vries R.P."/>
            <person name="Grigoriev I.V."/>
            <person name="Mortensen U.H."/>
            <person name="Andersen M.R."/>
            <person name="Baker S.E."/>
        </authorList>
    </citation>
    <scope>NUCLEOTIDE SEQUENCE</scope>
    <source>
        <strain evidence="1">CBS 621.78</strain>
    </source>
</reference>
<protein>
    <submittedName>
        <fullName evidence="1">Aldo/keto reductase</fullName>
    </submittedName>
</protein>
<evidence type="ECO:0000313" key="1">
    <source>
        <dbReference type="EMBL" id="RAH39902.1"/>
    </source>
</evidence>
<keyword evidence="2" id="KW-1185">Reference proteome</keyword>
<proteinExistence type="predicted"/>
<dbReference type="Proteomes" id="UP000249057">
    <property type="component" value="Unassembled WGS sequence"/>
</dbReference>